<evidence type="ECO:0000256" key="1">
    <source>
        <dbReference type="SAM" id="Phobius"/>
    </source>
</evidence>
<reference evidence="2 3" key="1">
    <citation type="submission" date="2016-05" db="EMBL/GenBank/DDBJ databases">
        <title>Paenibacillus oryzae. sp. nov., isolated from the rice root.</title>
        <authorList>
            <person name="Zhang J."/>
            <person name="Zhang X."/>
        </authorList>
    </citation>
    <scope>NUCLEOTIDE SEQUENCE [LARGE SCALE GENOMIC DNA]</scope>
    <source>
        <strain evidence="2 3">1DrF-4</strain>
    </source>
</reference>
<dbReference type="EMBL" id="LYPA01000024">
    <property type="protein sequence ID" value="OBR68898.1"/>
    <property type="molecule type" value="Genomic_DNA"/>
</dbReference>
<keyword evidence="1" id="KW-0812">Transmembrane</keyword>
<dbReference type="RefSeq" id="WP_068678984.1">
    <property type="nucleotide sequence ID" value="NZ_LYPA01000024.1"/>
</dbReference>
<dbReference type="AlphaFoldDB" id="A0A1A5YTK7"/>
<evidence type="ECO:0000313" key="3">
    <source>
        <dbReference type="Proteomes" id="UP000092024"/>
    </source>
</evidence>
<proteinExistence type="predicted"/>
<dbReference type="STRING" id="1844972.A7K91_25790"/>
<keyword evidence="1" id="KW-1133">Transmembrane helix</keyword>
<dbReference type="Proteomes" id="UP000092024">
    <property type="component" value="Unassembled WGS sequence"/>
</dbReference>
<feature type="transmembrane region" description="Helical" evidence="1">
    <location>
        <begin position="52"/>
        <end position="75"/>
    </location>
</feature>
<protein>
    <recommendedName>
        <fullName evidence="4">DUF4367 domain-containing protein</fullName>
    </recommendedName>
</protein>
<accession>A0A1A5YTK7</accession>
<name>A0A1A5YTK7_9BACL</name>
<evidence type="ECO:0008006" key="4">
    <source>
        <dbReference type="Google" id="ProtNLM"/>
    </source>
</evidence>
<dbReference type="OrthoDB" id="9845012at2"/>
<evidence type="ECO:0000313" key="2">
    <source>
        <dbReference type="EMBL" id="OBR68898.1"/>
    </source>
</evidence>
<gene>
    <name evidence="2" type="ORF">A7K91_25790</name>
</gene>
<organism evidence="2 3">
    <name type="scientific">Paenibacillus oryzae</name>
    <dbReference type="NCBI Taxonomy" id="1844972"/>
    <lineage>
        <taxon>Bacteria</taxon>
        <taxon>Bacillati</taxon>
        <taxon>Bacillota</taxon>
        <taxon>Bacilli</taxon>
        <taxon>Bacillales</taxon>
        <taxon>Paenibacillaceae</taxon>
        <taxon>Paenibacillus</taxon>
    </lineage>
</organism>
<keyword evidence="3" id="KW-1185">Reference proteome</keyword>
<keyword evidence="1" id="KW-0472">Membrane</keyword>
<sequence length="317" mass="35767">MSKKNKVFRTFDQFERAWKAENIPTPELQHSYAQILRTAGGKKTNLSWLRPLPIAVAILGIGVLLLAGTQVSALVSKYILYDRDGEAVLVYDETSVEQSKIDEQIRAIYMPFFDTMEQIKRGLGAEETAIFLVPEAYKLNGSYYTLQQDNNFTDINTLSQAADTDFSLPAYIPSGYQFTEGTISYSINEMDRDLLKQWAVEASEAGLPYIVKNLPQTLKTERISYQYSKLEYPSYFSLRVSIDEATGYTSVDSLEHEETEVVDLGHGVEAIYEKALRSLTFVLTTDGNNYQYRVESSDATPEGELLKFAKSLIPTLD</sequence>
<comment type="caution">
    <text evidence="2">The sequence shown here is derived from an EMBL/GenBank/DDBJ whole genome shotgun (WGS) entry which is preliminary data.</text>
</comment>